<dbReference type="InterPro" id="IPR012337">
    <property type="entry name" value="RNaseH-like_sf"/>
</dbReference>
<keyword evidence="3" id="KW-1185">Reference proteome</keyword>
<accession>A0A8I6WE15</accession>
<dbReference type="CDD" id="cd06222">
    <property type="entry name" value="RNase_H_like"/>
    <property type="match status" value="1"/>
</dbReference>
<dbReference type="EnsemblPlants" id="HORVU.MOREX.r3.1HG0020250.1">
    <property type="protein sequence ID" value="HORVU.MOREX.r3.1HG0020250.1.CDS1"/>
    <property type="gene ID" value="HORVU.MOREX.r3.1HG0020250"/>
</dbReference>
<evidence type="ECO:0000313" key="3">
    <source>
        <dbReference type="Proteomes" id="UP000011116"/>
    </source>
</evidence>
<dbReference type="InterPro" id="IPR036397">
    <property type="entry name" value="RNaseH_sf"/>
</dbReference>
<protein>
    <recommendedName>
        <fullName evidence="1">RNase H type-1 domain-containing protein</fullName>
    </recommendedName>
</protein>
<evidence type="ECO:0000259" key="1">
    <source>
        <dbReference type="Pfam" id="PF13456"/>
    </source>
</evidence>
<dbReference type="PANTHER" id="PTHR47074:SF47">
    <property type="entry name" value="RNASE H TYPE-1 DOMAIN-CONTAINING PROTEIN"/>
    <property type="match status" value="1"/>
</dbReference>
<evidence type="ECO:0000313" key="2">
    <source>
        <dbReference type="EnsemblPlants" id="HORVU.MOREX.r3.1HG0020250.1.CDS1"/>
    </source>
</evidence>
<dbReference type="AlphaFoldDB" id="A0A8I6WE15"/>
<proteinExistence type="predicted"/>
<dbReference type="Gene3D" id="3.30.420.10">
    <property type="entry name" value="Ribonuclease H-like superfamily/Ribonuclease H"/>
    <property type="match status" value="1"/>
</dbReference>
<sequence>MAEAIALRFGLTLAQKVGCNRLIIISDNMEVIETMEEGGRSAGAAAAIFDDYFHFACDFVASRFEHCNREANKVAHEFARLAKFSRASDWFDEPPDEVVLILLNDVLIICNE</sequence>
<dbReference type="Gramene" id="HORVU.MOREX.r3.1HG0020250.1">
    <property type="protein sequence ID" value="HORVU.MOREX.r3.1HG0020250.1.CDS1"/>
    <property type="gene ID" value="HORVU.MOREX.r3.1HG0020250"/>
</dbReference>
<dbReference type="PANTHER" id="PTHR47074">
    <property type="entry name" value="BNAC02G40300D PROTEIN"/>
    <property type="match status" value="1"/>
</dbReference>
<reference evidence="3" key="1">
    <citation type="journal article" date="2012" name="Nature">
        <title>A physical, genetic and functional sequence assembly of the barley genome.</title>
        <authorList>
            <consortium name="The International Barley Genome Sequencing Consortium"/>
            <person name="Mayer K.F."/>
            <person name="Waugh R."/>
            <person name="Brown J.W."/>
            <person name="Schulman A."/>
            <person name="Langridge P."/>
            <person name="Platzer M."/>
            <person name="Fincher G.B."/>
            <person name="Muehlbauer G.J."/>
            <person name="Sato K."/>
            <person name="Close T.J."/>
            <person name="Wise R.P."/>
            <person name="Stein N."/>
        </authorList>
    </citation>
    <scope>NUCLEOTIDE SEQUENCE [LARGE SCALE GENOMIC DNA]</scope>
    <source>
        <strain evidence="3">cv. Morex</strain>
    </source>
</reference>
<dbReference type="SMR" id="A0A8I6WE15"/>
<dbReference type="GO" id="GO:0004523">
    <property type="term" value="F:RNA-DNA hybrid ribonuclease activity"/>
    <property type="evidence" value="ECO:0007669"/>
    <property type="project" value="InterPro"/>
</dbReference>
<name>A0A8I6WE15_HORVV</name>
<dbReference type="InterPro" id="IPR044730">
    <property type="entry name" value="RNase_H-like_dom_plant"/>
</dbReference>
<dbReference type="Proteomes" id="UP000011116">
    <property type="component" value="Chromosome 1H"/>
</dbReference>
<organism evidence="2 3">
    <name type="scientific">Hordeum vulgare subsp. vulgare</name>
    <name type="common">Domesticated barley</name>
    <dbReference type="NCBI Taxonomy" id="112509"/>
    <lineage>
        <taxon>Eukaryota</taxon>
        <taxon>Viridiplantae</taxon>
        <taxon>Streptophyta</taxon>
        <taxon>Embryophyta</taxon>
        <taxon>Tracheophyta</taxon>
        <taxon>Spermatophyta</taxon>
        <taxon>Magnoliopsida</taxon>
        <taxon>Liliopsida</taxon>
        <taxon>Poales</taxon>
        <taxon>Poaceae</taxon>
        <taxon>BOP clade</taxon>
        <taxon>Pooideae</taxon>
        <taxon>Triticodae</taxon>
        <taxon>Triticeae</taxon>
        <taxon>Hordeinae</taxon>
        <taxon>Hordeum</taxon>
    </lineage>
</organism>
<dbReference type="InterPro" id="IPR052929">
    <property type="entry name" value="RNase_H-like_EbsB-rel"/>
</dbReference>
<dbReference type="Pfam" id="PF13456">
    <property type="entry name" value="RVT_3"/>
    <property type="match status" value="1"/>
</dbReference>
<reference evidence="2" key="3">
    <citation type="submission" date="2022-01" db="UniProtKB">
        <authorList>
            <consortium name="EnsemblPlants"/>
        </authorList>
    </citation>
    <scope>IDENTIFICATION</scope>
    <source>
        <strain evidence="2">subsp. vulgare</strain>
    </source>
</reference>
<dbReference type="GO" id="GO:0003676">
    <property type="term" value="F:nucleic acid binding"/>
    <property type="evidence" value="ECO:0007669"/>
    <property type="project" value="InterPro"/>
</dbReference>
<dbReference type="SUPFAM" id="SSF53098">
    <property type="entry name" value="Ribonuclease H-like"/>
    <property type="match status" value="1"/>
</dbReference>
<reference evidence="2" key="2">
    <citation type="submission" date="2020-10" db="EMBL/GenBank/DDBJ databases">
        <authorList>
            <person name="Scholz U."/>
            <person name="Mascher M."/>
            <person name="Fiebig A."/>
        </authorList>
    </citation>
    <scope>NUCLEOTIDE SEQUENCE [LARGE SCALE GENOMIC DNA]</scope>
    <source>
        <strain evidence="2">cv. Morex</strain>
    </source>
</reference>
<dbReference type="InterPro" id="IPR002156">
    <property type="entry name" value="RNaseH_domain"/>
</dbReference>
<feature type="domain" description="RNase H type-1" evidence="1">
    <location>
        <begin position="1"/>
        <end position="81"/>
    </location>
</feature>